<dbReference type="RefSeq" id="WP_109245278.1">
    <property type="nucleotide sequence ID" value="NZ_BFFO01000002.1"/>
</dbReference>
<dbReference type="GO" id="GO:0004519">
    <property type="term" value="F:endonuclease activity"/>
    <property type="evidence" value="ECO:0007669"/>
    <property type="project" value="InterPro"/>
</dbReference>
<sequence length="293" mass="33519">MENFNSQSLKVGEYYKINEIAEIFKCATQAGMNRSLKTNTLVLISKHANASRSNPYEDKWVNDTLYYTGMGRTGDQEPTRQNKTLAESNENGVQLHLFEKFKETDYIYAGQVVLADEPFQVDEEDIEGNLRKVYKFPLQLTSRLYIPDSSIVASPLKKKVNRKEPSPEILAERALQASQYNLGQFEIIKQPSYRATRSFSFDRNTDIRDYVLLLSNGICALCDQDAPFKVEGRPFLHSHHIEYLSNGGPDILDNCIAVCPNCHAKIHQLEDPKDKEKLLKQVQIRNQKHSISK</sequence>
<dbReference type="SMART" id="SM00507">
    <property type="entry name" value="HNHc"/>
    <property type="match status" value="1"/>
</dbReference>
<evidence type="ECO:0000259" key="1">
    <source>
        <dbReference type="SMART" id="SM00507"/>
    </source>
</evidence>
<dbReference type="AlphaFoldDB" id="A0A2R5HIU1"/>
<name>A0A2R5HIU1_9LACT</name>
<gene>
    <name evidence="2" type="ORF">NtB2_00401</name>
</gene>
<dbReference type="CDD" id="cd00085">
    <property type="entry name" value="HNHc"/>
    <property type="match status" value="1"/>
</dbReference>
<accession>A0A2R5HIU1</accession>
<dbReference type="Pfam" id="PF01844">
    <property type="entry name" value="HNH"/>
    <property type="match status" value="1"/>
</dbReference>
<evidence type="ECO:0000313" key="3">
    <source>
        <dbReference type="Proteomes" id="UP000245021"/>
    </source>
</evidence>
<dbReference type="InterPro" id="IPR058712">
    <property type="entry name" value="SRA_ScoMcrA"/>
</dbReference>
<dbReference type="GO" id="GO:0003676">
    <property type="term" value="F:nucleic acid binding"/>
    <property type="evidence" value="ECO:0007669"/>
    <property type="project" value="InterPro"/>
</dbReference>
<keyword evidence="3" id="KW-1185">Reference proteome</keyword>
<dbReference type="InterPro" id="IPR002711">
    <property type="entry name" value="HNH"/>
</dbReference>
<feature type="domain" description="HNH nuclease" evidence="1">
    <location>
        <begin position="206"/>
        <end position="264"/>
    </location>
</feature>
<dbReference type="Pfam" id="PF26348">
    <property type="entry name" value="SRA_ScoMcrA"/>
    <property type="match status" value="1"/>
</dbReference>
<dbReference type="OrthoDB" id="9811997at2"/>
<dbReference type="EMBL" id="BFFO01000002">
    <property type="protein sequence ID" value="GBG96290.1"/>
    <property type="molecule type" value="Genomic_DNA"/>
</dbReference>
<reference evidence="2 3" key="1">
    <citation type="journal article" date="2018" name="Genome Announc.">
        <title>Draft Genome Sequence of Lactococcus sp. Strain NtB2 (JCM 32569), Isolated from the Gut of the Higher Termite Nasutitermes takasagoensis.</title>
        <authorList>
            <person name="Noda S."/>
            <person name="Aihara C."/>
            <person name="Yuki M."/>
            <person name="Ohkuma M."/>
        </authorList>
    </citation>
    <scope>NUCLEOTIDE SEQUENCE [LARGE SCALE GENOMIC DNA]</scope>
    <source>
        <strain evidence="2 3">NtB2</strain>
    </source>
</reference>
<evidence type="ECO:0000313" key="2">
    <source>
        <dbReference type="EMBL" id="GBG96290.1"/>
    </source>
</evidence>
<dbReference type="Proteomes" id="UP000245021">
    <property type="component" value="Unassembled WGS sequence"/>
</dbReference>
<comment type="caution">
    <text evidence="2">The sequence shown here is derived from an EMBL/GenBank/DDBJ whole genome shotgun (WGS) entry which is preliminary data.</text>
</comment>
<dbReference type="Gene3D" id="1.10.30.50">
    <property type="match status" value="1"/>
</dbReference>
<organism evidence="2 3">
    <name type="scientific">Lactococcus termiticola</name>
    <dbReference type="NCBI Taxonomy" id="2169526"/>
    <lineage>
        <taxon>Bacteria</taxon>
        <taxon>Bacillati</taxon>
        <taxon>Bacillota</taxon>
        <taxon>Bacilli</taxon>
        <taxon>Lactobacillales</taxon>
        <taxon>Streptococcaceae</taxon>
        <taxon>Lactococcus</taxon>
    </lineage>
</organism>
<dbReference type="GO" id="GO:0008270">
    <property type="term" value="F:zinc ion binding"/>
    <property type="evidence" value="ECO:0007669"/>
    <property type="project" value="InterPro"/>
</dbReference>
<proteinExistence type="predicted"/>
<protein>
    <recommendedName>
        <fullName evidence="1">HNH nuclease domain-containing protein</fullName>
    </recommendedName>
</protein>
<dbReference type="InterPro" id="IPR003615">
    <property type="entry name" value="HNH_nuc"/>
</dbReference>